<accession>A0ABD1M0H8</accession>
<organism evidence="1 2">
    <name type="scientific">Flemingia macrophylla</name>
    <dbReference type="NCBI Taxonomy" id="520843"/>
    <lineage>
        <taxon>Eukaryota</taxon>
        <taxon>Viridiplantae</taxon>
        <taxon>Streptophyta</taxon>
        <taxon>Embryophyta</taxon>
        <taxon>Tracheophyta</taxon>
        <taxon>Spermatophyta</taxon>
        <taxon>Magnoliopsida</taxon>
        <taxon>eudicotyledons</taxon>
        <taxon>Gunneridae</taxon>
        <taxon>Pentapetalae</taxon>
        <taxon>rosids</taxon>
        <taxon>fabids</taxon>
        <taxon>Fabales</taxon>
        <taxon>Fabaceae</taxon>
        <taxon>Papilionoideae</taxon>
        <taxon>50 kb inversion clade</taxon>
        <taxon>NPAAA clade</taxon>
        <taxon>indigoferoid/millettioid clade</taxon>
        <taxon>Phaseoleae</taxon>
        <taxon>Flemingia</taxon>
    </lineage>
</organism>
<evidence type="ECO:0000313" key="1">
    <source>
        <dbReference type="EMBL" id="KAL2329293.1"/>
    </source>
</evidence>
<dbReference type="Proteomes" id="UP001603857">
    <property type="component" value="Unassembled WGS sequence"/>
</dbReference>
<sequence length="64" mass="7766">MGDIFYGNDDHREMNDCTYKEDVMESMRINRESKDLKRRKKNTSNNNRFSCFEFLSLLRAFFSL</sequence>
<dbReference type="AlphaFoldDB" id="A0ABD1M0H8"/>
<keyword evidence="2" id="KW-1185">Reference proteome</keyword>
<gene>
    <name evidence="1" type="ORF">Fmac_022720</name>
</gene>
<reference evidence="1 2" key="1">
    <citation type="submission" date="2024-08" db="EMBL/GenBank/DDBJ databases">
        <title>Insights into the chromosomal genome structure of Flemingia macrophylla.</title>
        <authorList>
            <person name="Ding Y."/>
            <person name="Zhao Y."/>
            <person name="Bi W."/>
            <person name="Wu M."/>
            <person name="Zhao G."/>
            <person name="Gong Y."/>
            <person name="Li W."/>
            <person name="Zhang P."/>
        </authorList>
    </citation>
    <scope>NUCLEOTIDE SEQUENCE [LARGE SCALE GENOMIC DNA]</scope>
    <source>
        <strain evidence="1">DYQJB</strain>
        <tissue evidence="1">Leaf</tissue>
    </source>
</reference>
<name>A0ABD1M0H8_9FABA</name>
<evidence type="ECO:0000313" key="2">
    <source>
        <dbReference type="Proteomes" id="UP001603857"/>
    </source>
</evidence>
<proteinExistence type="predicted"/>
<dbReference type="EMBL" id="JBGMDY010000007">
    <property type="protein sequence ID" value="KAL2329293.1"/>
    <property type="molecule type" value="Genomic_DNA"/>
</dbReference>
<protein>
    <submittedName>
        <fullName evidence="1">Uncharacterized protein</fullName>
    </submittedName>
</protein>
<comment type="caution">
    <text evidence="1">The sequence shown here is derived from an EMBL/GenBank/DDBJ whole genome shotgun (WGS) entry which is preliminary data.</text>
</comment>